<dbReference type="Gene3D" id="2.60.120.1440">
    <property type="match status" value="1"/>
</dbReference>
<keyword evidence="5" id="KW-1185">Reference proteome</keyword>
<sequence length="308" mass="34712">MNEEQLHNENDTFLAQWLAGDLSDDQLKNMVSESDFKAFLKIRKGIETYEVLEGDGSASFSQIQDKISLKKSKVKSLNNRSWWIGVAASIVLLFGLFLIRSDQDVKIATNYGEQKTIELLDGSQVVLNSKSTLVYNTDEWQNNRTLMLKGEAYFKVKKGSTFTVTTENGNVSVLGTQFNVNSVSDLFEVACFEGKVSVQTQEEDYILTPSNAVRRINGYAVETWKTTLDSPSWIDGESSFTSVPLSYVISALESQYNIKIDSKNIDQTLVYTGSFTHKDLDIALQTVFKSLEIRYIEKEKGNIYLSTK</sequence>
<dbReference type="PANTHER" id="PTHR30273">
    <property type="entry name" value="PERIPLASMIC SIGNAL SENSOR AND SIGMA FACTOR ACTIVATOR FECR-RELATED"/>
    <property type="match status" value="1"/>
</dbReference>
<dbReference type="Gene3D" id="3.55.50.30">
    <property type="match status" value="1"/>
</dbReference>
<accession>A0ABT0HCD9</accession>
<dbReference type="Pfam" id="PF16344">
    <property type="entry name" value="FecR_C"/>
    <property type="match status" value="1"/>
</dbReference>
<dbReference type="EMBL" id="JALPQF010000019">
    <property type="protein sequence ID" value="MCK8482031.1"/>
    <property type="molecule type" value="Genomic_DNA"/>
</dbReference>
<keyword evidence="1" id="KW-0472">Membrane</keyword>
<dbReference type="Pfam" id="PF04773">
    <property type="entry name" value="FecR"/>
    <property type="match status" value="1"/>
</dbReference>
<evidence type="ECO:0000313" key="5">
    <source>
        <dbReference type="Proteomes" id="UP001203687"/>
    </source>
</evidence>
<dbReference type="RefSeq" id="WP_248413777.1">
    <property type="nucleotide sequence ID" value="NZ_JALPQF010000019.1"/>
</dbReference>
<gene>
    <name evidence="4" type="ORF">MUY34_15455</name>
</gene>
<dbReference type="InterPro" id="IPR006860">
    <property type="entry name" value="FecR"/>
</dbReference>
<reference evidence="4" key="1">
    <citation type="submission" date="2022-04" db="EMBL/GenBank/DDBJ databases">
        <authorList>
            <person name="Ren T."/>
        </authorList>
    </citation>
    <scope>NUCLEOTIDE SEQUENCE</scope>
    <source>
        <strain evidence="4">F63249</strain>
    </source>
</reference>
<proteinExistence type="predicted"/>
<evidence type="ECO:0000256" key="1">
    <source>
        <dbReference type="SAM" id="Phobius"/>
    </source>
</evidence>
<protein>
    <submittedName>
        <fullName evidence="4">FecR domain-containing protein</fullName>
    </submittedName>
</protein>
<evidence type="ECO:0000259" key="3">
    <source>
        <dbReference type="Pfam" id="PF16344"/>
    </source>
</evidence>
<comment type="caution">
    <text evidence="4">The sequence shown here is derived from an EMBL/GenBank/DDBJ whole genome shotgun (WGS) entry which is preliminary data.</text>
</comment>
<evidence type="ECO:0000259" key="2">
    <source>
        <dbReference type="Pfam" id="PF04773"/>
    </source>
</evidence>
<feature type="transmembrane region" description="Helical" evidence="1">
    <location>
        <begin position="81"/>
        <end position="99"/>
    </location>
</feature>
<keyword evidence="1" id="KW-0812">Transmembrane</keyword>
<feature type="domain" description="FecR protein" evidence="2">
    <location>
        <begin position="106"/>
        <end position="196"/>
    </location>
</feature>
<keyword evidence="1" id="KW-1133">Transmembrane helix</keyword>
<name>A0ABT0HCD9_9FLAO</name>
<feature type="domain" description="Protein FecR C-terminal" evidence="3">
    <location>
        <begin position="239"/>
        <end position="304"/>
    </location>
</feature>
<dbReference type="InterPro" id="IPR032508">
    <property type="entry name" value="FecR_C"/>
</dbReference>
<dbReference type="Proteomes" id="UP001203687">
    <property type="component" value="Unassembled WGS sequence"/>
</dbReference>
<organism evidence="4 5">
    <name type="scientific">Psychroserpens algicola</name>
    <dbReference type="NCBI Taxonomy" id="1719034"/>
    <lineage>
        <taxon>Bacteria</taxon>
        <taxon>Pseudomonadati</taxon>
        <taxon>Bacteroidota</taxon>
        <taxon>Flavobacteriia</taxon>
        <taxon>Flavobacteriales</taxon>
        <taxon>Flavobacteriaceae</taxon>
        <taxon>Psychroserpens</taxon>
    </lineage>
</organism>
<dbReference type="InterPro" id="IPR012373">
    <property type="entry name" value="Ferrdict_sens_TM"/>
</dbReference>
<evidence type="ECO:0000313" key="4">
    <source>
        <dbReference type="EMBL" id="MCK8482031.1"/>
    </source>
</evidence>
<dbReference type="PANTHER" id="PTHR30273:SF2">
    <property type="entry name" value="PROTEIN FECR"/>
    <property type="match status" value="1"/>
</dbReference>